<sequence>MKGTTPEPAPPFQASAQHQREGVWPLRSAVELGFEPGTLLCRSRDLTTRPPQTPERQR</sequence>
<organism evidence="2 3">
    <name type="scientific">Araneus ventricosus</name>
    <name type="common">Orbweaver spider</name>
    <name type="synonym">Epeira ventricosa</name>
    <dbReference type="NCBI Taxonomy" id="182803"/>
    <lineage>
        <taxon>Eukaryota</taxon>
        <taxon>Metazoa</taxon>
        <taxon>Ecdysozoa</taxon>
        <taxon>Arthropoda</taxon>
        <taxon>Chelicerata</taxon>
        <taxon>Arachnida</taxon>
        <taxon>Araneae</taxon>
        <taxon>Araneomorphae</taxon>
        <taxon>Entelegynae</taxon>
        <taxon>Araneoidea</taxon>
        <taxon>Araneidae</taxon>
        <taxon>Araneus</taxon>
    </lineage>
</organism>
<dbReference type="Proteomes" id="UP000499080">
    <property type="component" value="Unassembled WGS sequence"/>
</dbReference>
<keyword evidence="3" id="KW-1185">Reference proteome</keyword>
<accession>A0A4Y2GEJ3</accession>
<dbReference type="AlphaFoldDB" id="A0A4Y2GEJ3"/>
<comment type="caution">
    <text evidence="2">The sequence shown here is derived from an EMBL/GenBank/DDBJ whole genome shotgun (WGS) entry which is preliminary data.</text>
</comment>
<evidence type="ECO:0000256" key="1">
    <source>
        <dbReference type="SAM" id="MobiDB-lite"/>
    </source>
</evidence>
<evidence type="ECO:0000313" key="2">
    <source>
        <dbReference type="EMBL" id="GBM51145.1"/>
    </source>
</evidence>
<dbReference type="EMBL" id="BGPR01098988">
    <property type="protein sequence ID" value="GBM51145.1"/>
    <property type="molecule type" value="Genomic_DNA"/>
</dbReference>
<proteinExistence type="predicted"/>
<reference evidence="2 3" key="1">
    <citation type="journal article" date="2019" name="Sci. Rep.">
        <title>Orb-weaving spider Araneus ventricosus genome elucidates the spidroin gene catalogue.</title>
        <authorList>
            <person name="Kono N."/>
            <person name="Nakamura H."/>
            <person name="Ohtoshi R."/>
            <person name="Moran D.A.P."/>
            <person name="Shinohara A."/>
            <person name="Yoshida Y."/>
            <person name="Fujiwara M."/>
            <person name="Mori M."/>
            <person name="Tomita M."/>
            <person name="Arakawa K."/>
        </authorList>
    </citation>
    <scope>NUCLEOTIDE SEQUENCE [LARGE SCALE GENOMIC DNA]</scope>
</reference>
<name>A0A4Y2GEJ3_ARAVE</name>
<feature type="region of interest" description="Disordered" evidence="1">
    <location>
        <begin position="1"/>
        <end position="21"/>
    </location>
</feature>
<protein>
    <submittedName>
        <fullName evidence="2">Uncharacterized protein</fullName>
    </submittedName>
</protein>
<evidence type="ECO:0000313" key="3">
    <source>
        <dbReference type="Proteomes" id="UP000499080"/>
    </source>
</evidence>
<feature type="non-terminal residue" evidence="2">
    <location>
        <position position="58"/>
    </location>
</feature>
<gene>
    <name evidence="2" type="ORF">AVEN_215008_1</name>
</gene>